<dbReference type="Pfam" id="PF02678">
    <property type="entry name" value="Pirin"/>
    <property type="match status" value="1"/>
</dbReference>
<evidence type="ECO:0000256" key="3">
    <source>
        <dbReference type="RuleBase" id="RU003457"/>
    </source>
</evidence>
<keyword evidence="2" id="KW-0408">Iron</keyword>
<dbReference type="RefSeq" id="WP_134673024.1">
    <property type="nucleotide sequence ID" value="NZ_SPUH01000001.1"/>
</dbReference>
<dbReference type="CDD" id="cd02909">
    <property type="entry name" value="cupin_pirin_N"/>
    <property type="match status" value="1"/>
</dbReference>
<feature type="domain" description="Pirin C-terminal" evidence="5">
    <location>
        <begin position="182"/>
        <end position="285"/>
    </location>
</feature>
<evidence type="ECO:0000259" key="4">
    <source>
        <dbReference type="Pfam" id="PF02678"/>
    </source>
</evidence>
<dbReference type="Gene3D" id="2.60.120.10">
    <property type="entry name" value="Jelly Rolls"/>
    <property type="match status" value="2"/>
</dbReference>
<comment type="cofactor">
    <cofactor evidence="2">
        <name>Fe cation</name>
        <dbReference type="ChEBI" id="CHEBI:24875"/>
    </cofactor>
    <text evidence="2">Binds 1 Fe cation per subunit.</text>
</comment>
<gene>
    <name evidence="6" type="ORF">E4582_01855</name>
</gene>
<feature type="binding site" evidence="2">
    <location>
        <position position="109"/>
    </location>
    <ligand>
        <name>Fe cation</name>
        <dbReference type="ChEBI" id="CHEBI:24875"/>
    </ligand>
</feature>
<evidence type="ECO:0000313" key="6">
    <source>
        <dbReference type="EMBL" id="TKS53639.1"/>
    </source>
</evidence>
<protein>
    <submittedName>
        <fullName evidence="6">Pirin family protein</fullName>
    </submittedName>
</protein>
<keyword evidence="2" id="KW-0479">Metal-binding</keyword>
<comment type="similarity">
    <text evidence="1 3">Belongs to the pirin family.</text>
</comment>
<dbReference type="InterPro" id="IPR011051">
    <property type="entry name" value="RmlC_Cupin_sf"/>
</dbReference>
<dbReference type="Proteomes" id="UP000298681">
    <property type="component" value="Unassembled WGS sequence"/>
</dbReference>
<feature type="binding site" evidence="2">
    <location>
        <position position="111"/>
    </location>
    <ligand>
        <name>Fe cation</name>
        <dbReference type="ChEBI" id="CHEBI:24875"/>
    </ligand>
</feature>
<keyword evidence="7" id="KW-1185">Reference proteome</keyword>
<feature type="domain" description="Pirin N-terminal" evidence="4">
    <location>
        <begin position="27"/>
        <end position="127"/>
    </location>
</feature>
<feature type="binding site" evidence="2">
    <location>
        <position position="65"/>
    </location>
    <ligand>
        <name>Fe cation</name>
        <dbReference type="ChEBI" id="CHEBI:24875"/>
    </ligand>
</feature>
<evidence type="ECO:0000313" key="7">
    <source>
        <dbReference type="Proteomes" id="UP000298681"/>
    </source>
</evidence>
<proteinExistence type="inferred from homology"/>
<dbReference type="SUPFAM" id="SSF51182">
    <property type="entry name" value="RmlC-like cupins"/>
    <property type="match status" value="1"/>
</dbReference>
<dbReference type="PANTHER" id="PTHR13903:SF8">
    <property type="entry name" value="PIRIN"/>
    <property type="match status" value="1"/>
</dbReference>
<sequence>MSTIDPIRYARVAGRLRGMPTSDGAAVRLTRVIGSPQLPDLDPFLLLDEFGTDRPEDYIAGFPEHPHRGFETVTYMLDGRMRHRDNKGHEGLLVPGGVQWMTAGSGLVHSEMPEQEAGRMRGFQLWVNLPAKDKMAAPRYQEFGPERIPVVRPAEGIEVKVIAGEVGDVTGPIAQPATDPLYLDVLLDAGRDWTHLLPDGHNAFVYVYEGALRVGEGEDARLLAAQELAVLGGGDVLRMHADAETRAIVVAGRPLREPVARHGPFVMNTREELMQAFVDFQEGRF</sequence>
<dbReference type="Pfam" id="PF05726">
    <property type="entry name" value="Pirin_C"/>
    <property type="match status" value="1"/>
</dbReference>
<accession>A0A4Z1RHN1</accession>
<dbReference type="AlphaFoldDB" id="A0A4Z1RHN1"/>
<evidence type="ECO:0000256" key="2">
    <source>
        <dbReference type="PIRSR" id="PIRSR006232-1"/>
    </source>
</evidence>
<evidence type="ECO:0000259" key="5">
    <source>
        <dbReference type="Pfam" id="PF05726"/>
    </source>
</evidence>
<dbReference type="PANTHER" id="PTHR13903">
    <property type="entry name" value="PIRIN-RELATED"/>
    <property type="match status" value="1"/>
</dbReference>
<dbReference type="GO" id="GO:0046872">
    <property type="term" value="F:metal ion binding"/>
    <property type="evidence" value="ECO:0007669"/>
    <property type="project" value="UniProtKB-KW"/>
</dbReference>
<dbReference type="InterPro" id="IPR014710">
    <property type="entry name" value="RmlC-like_jellyroll"/>
</dbReference>
<dbReference type="InterPro" id="IPR012093">
    <property type="entry name" value="Pirin"/>
</dbReference>
<dbReference type="CDD" id="cd02247">
    <property type="entry name" value="cupin_pirin_C"/>
    <property type="match status" value="1"/>
</dbReference>
<dbReference type="EMBL" id="SPUH01000001">
    <property type="protein sequence ID" value="TKS53639.1"/>
    <property type="molecule type" value="Genomic_DNA"/>
</dbReference>
<organism evidence="6 7">
    <name type="scientific">Luteimonas yindakuii</name>
    <dbReference type="NCBI Taxonomy" id="2565782"/>
    <lineage>
        <taxon>Bacteria</taxon>
        <taxon>Pseudomonadati</taxon>
        <taxon>Pseudomonadota</taxon>
        <taxon>Gammaproteobacteria</taxon>
        <taxon>Lysobacterales</taxon>
        <taxon>Lysobacteraceae</taxon>
        <taxon>Luteimonas</taxon>
    </lineage>
</organism>
<name>A0A4Z1RHN1_9GAMM</name>
<comment type="caution">
    <text evidence="6">The sequence shown here is derived from an EMBL/GenBank/DDBJ whole genome shotgun (WGS) entry which is preliminary data.</text>
</comment>
<reference evidence="6 7" key="1">
    <citation type="submission" date="2019-01" db="EMBL/GenBank/DDBJ databases">
        <authorList>
            <person name="Zhang S."/>
        </authorList>
    </citation>
    <scope>NUCLEOTIDE SEQUENCE [LARGE SCALE GENOMIC DNA]</scope>
    <source>
        <strain evidence="6 7">1626</strain>
    </source>
</reference>
<dbReference type="InterPro" id="IPR008778">
    <property type="entry name" value="Pirin_C_dom"/>
</dbReference>
<dbReference type="InterPro" id="IPR003829">
    <property type="entry name" value="Pirin_N_dom"/>
</dbReference>
<dbReference type="PIRSF" id="PIRSF006232">
    <property type="entry name" value="Pirin"/>
    <property type="match status" value="1"/>
</dbReference>
<evidence type="ECO:0000256" key="1">
    <source>
        <dbReference type="ARBA" id="ARBA00008416"/>
    </source>
</evidence>
<feature type="binding site" evidence="2">
    <location>
        <position position="67"/>
    </location>
    <ligand>
        <name>Fe cation</name>
        <dbReference type="ChEBI" id="CHEBI:24875"/>
    </ligand>
</feature>